<organism evidence="15 16">
    <name type="scientific">Flavimaricola marinus</name>
    <dbReference type="NCBI Taxonomy" id="1819565"/>
    <lineage>
        <taxon>Bacteria</taxon>
        <taxon>Pseudomonadati</taxon>
        <taxon>Pseudomonadota</taxon>
        <taxon>Alphaproteobacteria</taxon>
        <taxon>Rhodobacterales</taxon>
        <taxon>Paracoccaceae</taxon>
        <taxon>Flavimaricola</taxon>
    </lineage>
</organism>
<dbReference type="InterPro" id="IPR009647">
    <property type="entry name" value="PBP_C"/>
</dbReference>
<feature type="domain" description="Penicillin-binding protein transpeptidase" evidence="12">
    <location>
        <begin position="307"/>
        <end position="517"/>
    </location>
</feature>
<dbReference type="Gene3D" id="3.40.710.10">
    <property type="entry name" value="DD-peptidase/beta-lactamase superfamily"/>
    <property type="match status" value="1"/>
</dbReference>
<proteinExistence type="inferred from homology"/>
<comment type="similarity">
    <text evidence="3">In the N-terminal section; belongs to the glycosyltransferase 51 family.</text>
</comment>
<keyword evidence="5" id="KW-0645">Protease</keyword>
<name>A0A238LDK3_9RHOB</name>
<evidence type="ECO:0000256" key="9">
    <source>
        <dbReference type="ARBA" id="ARBA00023268"/>
    </source>
</evidence>
<sequence>MIRSRRYGRWLLTLALVLWTGALGRDAFDRFIGATVLPPLAFQHSVEVRDRNGELLRPYLVPEGRWRLAVTLDAVDPGYVDMLVRYEDKRFWTHGGVDFVAMSRVFAQAVRYGRLVSGGSTLTMQVARLLENSGTGRWQGKLRQIRVAWALERQLSKEQIMTLYLNHAPFGGNLEGVRAATFAWFGKPPARLTPAESALLVAIPQAPLSRRPDRDPEAAHAARDRVLRRMLRDGILDAETVEAALTEASPSVRRDFPILAAHLADRARYAAPLEVRHDLTIDAGLQARLEALAAAAVAPHGDRLQVAIMVANHTTGDVLASVGSSGYVVDAREGFVDMTQALRSPGSTLKPLVYGLAFDRGLAHPETMIADRPTDFDGYRPQNFDGLWRGEIRVRRALQLSLNLPAVSLTQALGPEHLLAGLRRSGAEPVIPGGRPGLAVALGGVGLRLEDMVGLYAAIANGGTRVDLHWGSAPTPGFVPRVVMGDVAAWQVADILRQTPRPSGVIDTEIAFKTGTSYGHRDAWAMGFDGRHVVGVWLGRADGTPVPGVFGGDLAAPVLFDVFARLGTVEPLAPPPPATLLVSNDRLPLPLQRFGSSQERANVGAPAIAFPPDGAVVEGDVLTVKVRDGIAPFTWLANGAPLVRTRSRETVLDSLGAGFSALTVIDATGRSAQSFVEMR</sequence>
<feature type="domain" description="Penicillin-binding C-terminal" evidence="14">
    <location>
        <begin position="599"/>
        <end position="673"/>
    </location>
</feature>
<dbReference type="InterPro" id="IPR011815">
    <property type="entry name" value="PBP_1c"/>
</dbReference>
<evidence type="ECO:0000256" key="8">
    <source>
        <dbReference type="ARBA" id="ARBA00022801"/>
    </source>
</evidence>
<reference evidence="15 16" key="1">
    <citation type="submission" date="2017-05" db="EMBL/GenBank/DDBJ databases">
        <authorList>
            <person name="Song R."/>
            <person name="Chenine A.L."/>
            <person name="Ruprecht R.M."/>
        </authorList>
    </citation>
    <scope>NUCLEOTIDE SEQUENCE [LARGE SCALE GENOMIC DNA]</scope>
    <source>
        <strain evidence="15 16">CECT 8899</strain>
    </source>
</reference>
<gene>
    <name evidence="15" type="primary">pbpF_1</name>
    <name evidence="15" type="ORF">LOM8899_01141</name>
</gene>
<dbReference type="GO" id="GO:0030288">
    <property type="term" value="C:outer membrane-bounded periplasmic space"/>
    <property type="evidence" value="ECO:0007669"/>
    <property type="project" value="TreeGrafter"/>
</dbReference>
<evidence type="ECO:0000313" key="15">
    <source>
        <dbReference type="EMBL" id="SMY07010.1"/>
    </source>
</evidence>
<accession>A0A238LDK3</accession>
<evidence type="ECO:0000256" key="2">
    <source>
        <dbReference type="ARBA" id="ARBA00007090"/>
    </source>
</evidence>
<evidence type="ECO:0000256" key="3">
    <source>
        <dbReference type="ARBA" id="ARBA00007739"/>
    </source>
</evidence>
<dbReference type="InterPro" id="IPR050396">
    <property type="entry name" value="Glycosyltr_51/Transpeptidase"/>
</dbReference>
<protein>
    <recommendedName>
        <fullName evidence="10">peptidoglycan glycosyltransferase</fullName>
        <ecNumber evidence="10">2.4.99.28</ecNumber>
    </recommendedName>
</protein>
<comment type="similarity">
    <text evidence="2">In the C-terminal section; belongs to the transpeptidase family.</text>
</comment>
<evidence type="ECO:0000259" key="13">
    <source>
        <dbReference type="Pfam" id="PF00912"/>
    </source>
</evidence>
<evidence type="ECO:0000256" key="7">
    <source>
        <dbReference type="ARBA" id="ARBA00022679"/>
    </source>
</evidence>
<keyword evidence="7" id="KW-0808">Transferase</keyword>
<dbReference type="SUPFAM" id="SSF53955">
    <property type="entry name" value="Lysozyme-like"/>
    <property type="match status" value="1"/>
</dbReference>
<keyword evidence="4" id="KW-0121">Carboxypeptidase</keyword>
<evidence type="ECO:0000313" key="16">
    <source>
        <dbReference type="Proteomes" id="UP000201613"/>
    </source>
</evidence>
<dbReference type="Proteomes" id="UP000201613">
    <property type="component" value="Unassembled WGS sequence"/>
</dbReference>
<evidence type="ECO:0000256" key="4">
    <source>
        <dbReference type="ARBA" id="ARBA00022645"/>
    </source>
</evidence>
<keyword evidence="16" id="KW-1185">Reference proteome</keyword>
<evidence type="ECO:0000256" key="11">
    <source>
        <dbReference type="ARBA" id="ARBA00049902"/>
    </source>
</evidence>
<dbReference type="NCBIfam" id="TIGR02073">
    <property type="entry name" value="PBP_1c"/>
    <property type="match status" value="1"/>
</dbReference>
<evidence type="ECO:0000256" key="1">
    <source>
        <dbReference type="ARBA" id="ARBA00004752"/>
    </source>
</evidence>
<dbReference type="PANTHER" id="PTHR32282:SF15">
    <property type="entry name" value="PENICILLIN-BINDING PROTEIN 1C"/>
    <property type="match status" value="1"/>
</dbReference>
<dbReference type="UniPathway" id="UPA00219"/>
<dbReference type="Pfam" id="PF06832">
    <property type="entry name" value="BiPBP_C"/>
    <property type="match status" value="1"/>
</dbReference>
<dbReference type="EC" id="2.4.99.28" evidence="10"/>
<dbReference type="GO" id="GO:0008955">
    <property type="term" value="F:peptidoglycan glycosyltransferase activity"/>
    <property type="evidence" value="ECO:0007669"/>
    <property type="project" value="UniProtKB-EC"/>
</dbReference>
<dbReference type="InterPro" id="IPR023346">
    <property type="entry name" value="Lysozyme-like_dom_sf"/>
</dbReference>
<dbReference type="InterPro" id="IPR001460">
    <property type="entry name" value="PCN-bd_Tpept"/>
</dbReference>
<dbReference type="SUPFAM" id="SSF56601">
    <property type="entry name" value="beta-lactamase/transpeptidase-like"/>
    <property type="match status" value="1"/>
</dbReference>
<dbReference type="InterPro" id="IPR036950">
    <property type="entry name" value="PBP_transglycosylase"/>
</dbReference>
<dbReference type="InterPro" id="IPR012338">
    <property type="entry name" value="Beta-lactam/transpept-like"/>
</dbReference>
<evidence type="ECO:0000256" key="6">
    <source>
        <dbReference type="ARBA" id="ARBA00022676"/>
    </source>
</evidence>
<keyword evidence="9" id="KW-0511">Multifunctional enzyme</keyword>
<keyword evidence="6" id="KW-0328">Glycosyltransferase</keyword>
<dbReference type="GO" id="GO:0008658">
    <property type="term" value="F:penicillin binding"/>
    <property type="evidence" value="ECO:0007669"/>
    <property type="project" value="InterPro"/>
</dbReference>
<feature type="domain" description="Glycosyl transferase family 51" evidence="13">
    <location>
        <begin position="63"/>
        <end position="230"/>
    </location>
</feature>
<evidence type="ECO:0000259" key="12">
    <source>
        <dbReference type="Pfam" id="PF00905"/>
    </source>
</evidence>
<evidence type="ECO:0000259" key="14">
    <source>
        <dbReference type="Pfam" id="PF06832"/>
    </source>
</evidence>
<dbReference type="GO" id="GO:0009252">
    <property type="term" value="P:peptidoglycan biosynthetic process"/>
    <property type="evidence" value="ECO:0007669"/>
    <property type="project" value="UniProtKB-UniPathway"/>
</dbReference>
<dbReference type="Gene3D" id="1.10.3810.10">
    <property type="entry name" value="Biosynthetic peptidoglycan transglycosylase-like"/>
    <property type="match status" value="1"/>
</dbReference>
<comment type="pathway">
    <text evidence="1">Cell wall biogenesis; peptidoglycan biosynthesis.</text>
</comment>
<dbReference type="GO" id="GO:0004180">
    <property type="term" value="F:carboxypeptidase activity"/>
    <property type="evidence" value="ECO:0007669"/>
    <property type="project" value="UniProtKB-KW"/>
</dbReference>
<dbReference type="EMBL" id="FXZK01000001">
    <property type="protein sequence ID" value="SMY07010.1"/>
    <property type="molecule type" value="Genomic_DNA"/>
</dbReference>
<dbReference type="Pfam" id="PF00905">
    <property type="entry name" value="Transpeptidase"/>
    <property type="match status" value="1"/>
</dbReference>
<keyword evidence="8" id="KW-0378">Hydrolase</keyword>
<dbReference type="Pfam" id="PF00912">
    <property type="entry name" value="Transgly"/>
    <property type="match status" value="1"/>
</dbReference>
<evidence type="ECO:0000256" key="10">
    <source>
        <dbReference type="ARBA" id="ARBA00044770"/>
    </source>
</evidence>
<dbReference type="InterPro" id="IPR001264">
    <property type="entry name" value="Glyco_trans_51"/>
</dbReference>
<dbReference type="PANTHER" id="PTHR32282">
    <property type="entry name" value="BINDING PROTEIN TRANSPEPTIDASE, PUTATIVE-RELATED"/>
    <property type="match status" value="1"/>
</dbReference>
<comment type="catalytic activity">
    <reaction evidence="11">
        <text>[GlcNAc-(1-&gt;4)-Mur2Ac(oyl-L-Ala-gamma-D-Glu-L-Lys-D-Ala-D-Ala)](n)-di-trans,octa-cis-undecaprenyl diphosphate + beta-D-GlcNAc-(1-&gt;4)-Mur2Ac(oyl-L-Ala-gamma-D-Glu-L-Lys-D-Ala-D-Ala)-di-trans,octa-cis-undecaprenyl diphosphate = [GlcNAc-(1-&gt;4)-Mur2Ac(oyl-L-Ala-gamma-D-Glu-L-Lys-D-Ala-D-Ala)](n+1)-di-trans,octa-cis-undecaprenyl diphosphate + di-trans,octa-cis-undecaprenyl diphosphate + H(+)</text>
        <dbReference type="Rhea" id="RHEA:23708"/>
        <dbReference type="Rhea" id="RHEA-COMP:9602"/>
        <dbReference type="Rhea" id="RHEA-COMP:9603"/>
        <dbReference type="ChEBI" id="CHEBI:15378"/>
        <dbReference type="ChEBI" id="CHEBI:58405"/>
        <dbReference type="ChEBI" id="CHEBI:60033"/>
        <dbReference type="ChEBI" id="CHEBI:78435"/>
        <dbReference type="EC" id="2.4.99.28"/>
    </reaction>
</comment>
<evidence type="ECO:0000256" key="5">
    <source>
        <dbReference type="ARBA" id="ARBA00022670"/>
    </source>
</evidence>
<dbReference type="GO" id="GO:0006508">
    <property type="term" value="P:proteolysis"/>
    <property type="evidence" value="ECO:0007669"/>
    <property type="project" value="UniProtKB-KW"/>
</dbReference>
<dbReference type="AlphaFoldDB" id="A0A238LDK3"/>